<evidence type="ECO:0000313" key="4">
    <source>
        <dbReference type="Proteomes" id="UP000815325"/>
    </source>
</evidence>
<evidence type="ECO:0000313" key="3">
    <source>
        <dbReference type="EMBL" id="KAF5835731.1"/>
    </source>
</evidence>
<feature type="transmembrane region" description="Helical" evidence="2">
    <location>
        <begin position="125"/>
        <end position="144"/>
    </location>
</feature>
<protein>
    <submittedName>
        <fullName evidence="3">Uncharacterized protein</fullName>
    </submittedName>
</protein>
<dbReference type="Proteomes" id="UP000815325">
    <property type="component" value="Unassembled WGS sequence"/>
</dbReference>
<gene>
    <name evidence="3" type="ORF">DUNSADRAFT_6957</name>
</gene>
<evidence type="ECO:0000256" key="1">
    <source>
        <dbReference type="SAM" id="MobiDB-lite"/>
    </source>
</evidence>
<dbReference type="EMBL" id="MU069691">
    <property type="protein sequence ID" value="KAF5835731.1"/>
    <property type="molecule type" value="Genomic_DNA"/>
</dbReference>
<name>A0ABQ7GMA5_DUNSA</name>
<organism evidence="3 4">
    <name type="scientific">Dunaliella salina</name>
    <name type="common">Green alga</name>
    <name type="synonym">Protococcus salinus</name>
    <dbReference type="NCBI Taxonomy" id="3046"/>
    <lineage>
        <taxon>Eukaryota</taxon>
        <taxon>Viridiplantae</taxon>
        <taxon>Chlorophyta</taxon>
        <taxon>core chlorophytes</taxon>
        <taxon>Chlorophyceae</taxon>
        <taxon>CS clade</taxon>
        <taxon>Chlamydomonadales</taxon>
        <taxon>Dunaliellaceae</taxon>
        <taxon>Dunaliella</taxon>
    </lineage>
</organism>
<accession>A0ABQ7GMA5</accession>
<sequence length="149" mass="16202">MISSKLHLSRLHPRAGRPSQAQGLSNSARPTRSRAACRAEGHSQQHLSDNIFLMSMLQALAATQARAEEAARPVEDSTPPVDVSIPAATELTPGQLALLFSPVLIYGAFSIYRAKVNPKASISDLLLIVALCAILFNLYSIVFLKVRYF</sequence>
<keyword evidence="4" id="KW-1185">Reference proteome</keyword>
<comment type="caution">
    <text evidence="3">The sequence shown here is derived from an EMBL/GenBank/DDBJ whole genome shotgun (WGS) entry which is preliminary data.</text>
</comment>
<feature type="transmembrane region" description="Helical" evidence="2">
    <location>
        <begin position="96"/>
        <end position="113"/>
    </location>
</feature>
<feature type="compositionally biased region" description="Polar residues" evidence="1">
    <location>
        <begin position="19"/>
        <end position="30"/>
    </location>
</feature>
<keyword evidence="2" id="KW-0812">Transmembrane</keyword>
<keyword evidence="2" id="KW-0472">Membrane</keyword>
<evidence type="ECO:0000256" key="2">
    <source>
        <dbReference type="SAM" id="Phobius"/>
    </source>
</evidence>
<proteinExistence type="predicted"/>
<reference evidence="3" key="1">
    <citation type="submission" date="2017-08" db="EMBL/GenBank/DDBJ databases">
        <authorList>
            <person name="Polle J.E."/>
            <person name="Barry K."/>
            <person name="Cushman J."/>
            <person name="Schmutz J."/>
            <person name="Tran D."/>
            <person name="Hathwaick L.T."/>
            <person name="Yim W.C."/>
            <person name="Jenkins J."/>
            <person name="Mckie-Krisberg Z.M."/>
            <person name="Prochnik S."/>
            <person name="Lindquist E."/>
            <person name="Dockter R.B."/>
            <person name="Adam C."/>
            <person name="Molina H."/>
            <person name="Bunkerborg J."/>
            <person name="Jin E."/>
            <person name="Buchheim M."/>
            <person name="Magnuson J."/>
        </authorList>
    </citation>
    <scope>NUCLEOTIDE SEQUENCE</scope>
    <source>
        <strain evidence="3">CCAP 19/18</strain>
    </source>
</reference>
<keyword evidence="2" id="KW-1133">Transmembrane helix</keyword>
<feature type="region of interest" description="Disordered" evidence="1">
    <location>
        <begin position="1"/>
        <end position="40"/>
    </location>
</feature>